<reference evidence="1 2" key="1">
    <citation type="submission" date="2021-06" db="EMBL/GenBank/DDBJ databases">
        <title>Caerostris extrusa draft genome.</title>
        <authorList>
            <person name="Kono N."/>
            <person name="Arakawa K."/>
        </authorList>
    </citation>
    <scope>NUCLEOTIDE SEQUENCE [LARGE SCALE GENOMIC DNA]</scope>
</reference>
<protein>
    <submittedName>
        <fullName evidence="1">Uncharacterized protein</fullName>
    </submittedName>
</protein>
<sequence>MIGHGTFCGPASPISPPRLCQYTKLLDKGNGKSFRKCTSTDSFCKGNCVVRVDGIVYCRTIVFRAGGSSGFRYLYRQW</sequence>
<organism evidence="1 2">
    <name type="scientific">Caerostris extrusa</name>
    <name type="common">Bark spider</name>
    <name type="synonym">Caerostris bankana</name>
    <dbReference type="NCBI Taxonomy" id="172846"/>
    <lineage>
        <taxon>Eukaryota</taxon>
        <taxon>Metazoa</taxon>
        <taxon>Ecdysozoa</taxon>
        <taxon>Arthropoda</taxon>
        <taxon>Chelicerata</taxon>
        <taxon>Arachnida</taxon>
        <taxon>Araneae</taxon>
        <taxon>Araneomorphae</taxon>
        <taxon>Entelegynae</taxon>
        <taxon>Araneoidea</taxon>
        <taxon>Araneidae</taxon>
        <taxon>Caerostris</taxon>
    </lineage>
</organism>
<proteinExistence type="predicted"/>
<comment type="caution">
    <text evidence="1">The sequence shown here is derived from an EMBL/GenBank/DDBJ whole genome shotgun (WGS) entry which is preliminary data.</text>
</comment>
<name>A0AAV4PZ53_CAEEX</name>
<gene>
    <name evidence="1" type="ORF">CEXT_440261</name>
</gene>
<keyword evidence="2" id="KW-1185">Reference proteome</keyword>
<evidence type="ECO:0000313" key="2">
    <source>
        <dbReference type="Proteomes" id="UP001054945"/>
    </source>
</evidence>
<dbReference type="AlphaFoldDB" id="A0AAV4PZ53"/>
<accession>A0AAV4PZ53</accession>
<evidence type="ECO:0000313" key="1">
    <source>
        <dbReference type="EMBL" id="GIY01217.1"/>
    </source>
</evidence>
<dbReference type="Proteomes" id="UP001054945">
    <property type="component" value="Unassembled WGS sequence"/>
</dbReference>
<dbReference type="EMBL" id="BPLR01005283">
    <property type="protein sequence ID" value="GIY01217.1"/>
    <property type="molecule type" value="Genomic_DNA"/>
</dbReference>